<dbReference type="Proteomes" id="UP001341840">
    <property type="component" value="Unassembled WGS sequence"/>
</dbReference>
<keyword evidence="2" id="KW-1185">Reference proteome</keyword>
<reference evidence="1 2" key="1">
    <citation type="journal article" date="2023" name="Plants (Basel)">
        <title>Bridging the Gap: Combining Genomics and Transcriptomics Approaches to Understand Stylosanthes scabra, an Orphan Legume from the Brazilian Caatinga.</title>
        <authorList>
            <person name="Ferreira-Neto J.R.C."/>
            <person name="da Silva M.D."/>
            <person name="Binneck E."/>
            <person name="de Melo N.F."/>
            <person name="da Silva R.H."/>
            <person name="de Melo A.L.T.M."/>
            <person name="Pandolfi V."/>
            <person name="Bustamante F.O."/>
            <person name="Brasileiro-Vidal A.C."/>
            <person name="Benko-Iseppon A.M."/>
        </authorList>
    </citation>
    <scope>NUCLEOTIDE SEQUENCE [LARGE SCALE GENOMIC DNA]</scope>
    <source>
        <tissue evidence="1">Leaves</tissue>
    </source>
</reference>
<sequence>MKSTALELAWELVIGWVRDAVPYLCCPIRNRHLRSAPLDYGGRNPHLNRSLHQHSFLVGDDAPVSNRLGCARTCGFPPFSNVCKSPTSLDSSSLVRVWRVESLRVWVCLVPE</sequence>
<evidence type="ECO:0000313" key="2">
    <source>
        <dbReference type="Proteomes" id="UP001341840"/>
    </source>
</evidence>
<accession>A0ABU6XQR9</accession>
<protein>
    <recommendedName>
        <fullName evidence="3">Secreted protein</fullName>
    </recommendedName>
</protein>
<proteinExistence type="predicted"/>
<organism evidence="1 2">
    <name type="scientific">Stylosanthes scabra</name>
    <dbReference type="NCBI Taxonomy" id="79078"/>
    <lineage>
        <taxon>Eukaryota</taxon>
        <taxon>Viridiplantae</taxon>
        <taxon>Streptophyta</taxon>
        <taxon>Embryophyta</taxon>
        <taxon>Tracheophyta</taxon>
        <taxon>Spermatophyta</taxon>
        <taxon>Magnoliopsida</taxon>
        <taxon>eudicotyledons</taxon>
        <taxon>Gunneridae</taxon>
        <taxon>Pentapetalae</taxon>
        <taxon>rosids</taxon>
        <taxon>fabids</taxon>
        <taxon>Fabales</taxon>
        <taxon>Fabaceae</taxon>
        <taxon>Papilionoideae</taxon>
        <taxon>50 kb inversion clade</taxon>
        <taxon>dalbergioids sensu lato</taxon>
        <taxon>Dalbergieae</taxon>
        <taxon>Pterocarpus clade</taxon>
        <taxon>Stylosanthes</taxon>
    </lineage>
</organism>
<dbReference type="EMBL" id="JASCZI010212549">
    <property type="protein sequence ID" value="MED6199749.1"/>
    <property type="molecule type" value="Genomic_DNA"/>
</dbReference>
<comment type="caution">
    <text evidence="1">The sequence shown here is derived from an EMBL/GenBank/DDBJ whole genome shotgun (WGS) entry which is preliminary data.</text>
</comment>
<evidence type="ECO:0008006" key="3">
    <source>
        <dbReference type="Google" id="ProtNLM"/>
    </source>
</evidence>
<gene>
    <name evidence="1" type="ORF">PIB30_078836</name>
</gene>
<name>A0ABU6XQR9_9FABA</name>
<evidence type="ECO:0000313" key="1">
    <source>
        <dbReference type="EMBL" id="MED6199749.1"/>
    </source>
</evidence>